<accession>A0A0E9PF59</accession>
<dbReference type="EMBL" id="GBXM01105346">
    <property type="protein sequence ID" value="JAH03231.1"/>
    <property type="molecule type" value="Transcribed_RNA"/>
</dbReference>
<protein>
    <submittedName>
        <fullName evidence="1">Uncharacterized protein</fullName>
    </submittedName>
</protein>
<reference evidence="1" key="2">
    <citation type="journal article" date="2015" name="Fish Shellfish Immunol.">
        <title>Early steps in the European eel (Anguilla anguilla)-Vibrio vulnificus interaction in the gills: Role of the RtxA13 toxin.</title>
        <authorList>
            <person name="Callol A."/>
            <person name="Pajuelo D."/>
            <person name="Ebbesson L."/>
            <person name="Teles M."/>
            <person name="MacKenzie S."/>
            <person name="Amaro C."/>
        </authorList>
    </citation>
    <scope>NUCLEOTIDE SEQUENCE</scope>
</reference>
<sequence length="68" mass="7845">MIRNETKRFLECCRQNCSSVDWLVAEHLKPLSGVPKDSPCQIAKCRFRAFTIRRLGILRVAFSLIANH</sequence>
<proteinExistence type="predicted"/>
<dbReference type="AlphaFoldDB" id="A0A0E9PF59"/>
<reference evidence="1" key="1">
    <citation type="submission" date="2014-11" db="EMBL/GenBank/DDBJ databases">
        <authorList>
            <person name="Amaro Gonzalez C."/>
        </authorList>
    </citation>
    <scope>NUCLEOTIDE SEQUENCE</scope>
</reference>
<name>A0A0E9PF59_ANGAN</name>
<evidence type="ECO:0000313" key="1">
    <source>
        <dbReference type="EMBL" id="JAH03231.1"/>
    </source>
</evidence>
<organism evidence="1">
    <name type="scientific">Anguilla anguilla</name>
    <name type="common">European freshwater eel</name>
    <name type="synonym">Muraena anguilla</name>
    <dbReference type="NCBI Taxonomy" id="7936"/>
    <lineage>
        <taxon>Eukaryota</taxon>
        <taxon>Metazoa</taxon>
        <taxon>Chordata</taxon>
        <taxon>Craniata</taxon>
        <taxon>Vertebrata</taxon>
        <taxon>Euteleostomi</taxon>
        <taxon>Actinopterygii</taxon>
        <taxon>Neopterygii</taxon>
        <taxon>Teleostei</taxon>
        <taxon>Anguilliformes</taxon>
        <taxon>Anguillidae</taxon>
        <taxon>Anguilla</taxon>
    </lineage>
</organism>